<reference evidence="1" key="1">
    <citation type="submission" date="2020-05" db="EMBL/GenBank/DDBJ databases">
        <authorList>
            <person name="Chiriac C."/>
            <person name="Salcher M."/>
            <person name="Ghai R."/>
            <person name="Kavagutti S V."/>
        </authorList>
    </citation>
    <scope>NUCLEOTIDE SEQUENCE</scope>
</reference>
<evidence type="ECO:0000313" key="1">
    <source>
        <dbReference type="EMBL" id="CAB5155995.1"/>
    </source>
</evidence>
<proteinExistence type="predicted"/>
<sequence>MKANINTAYVIREITHTYPKPFKAQKIWWLFIGDKRVHSFKSMADAKRGARVLARRWPAAIAVN</sequence>
<organism evidence="1">
    <name type="scientific">uncultured Caudovirales phage</name>
    <dbReference type="NCBI Taxonomy" id="2100421"/>
    <lineage>
        <taxon>Viruses</taxon>
        <taxon>Duplodnaviria</taxon>
        <taxon>Heunggongvirae</taxon>
        <taxon>Uroviricota</taxon>
        <taxon>Caudoviricetes</taxon>
        <taxon>Peduoviridae</taxon>
        <taxon>Maltschvirus</taxon>
        <taxon>Maltschvirus maltsch</taxon>
    </lineage>
</organism>
<gene>
    <name evidence="1" type="ORF">UFOVP149_42</name>
</gene>
<accession>A0A6J7W6U3</accession>
<protein>
    <submittedName>
        <fullName evidence="1">Uncharacterized protein</fullName>
    </submittedName>
</protein>
<name>A0A6J7W6U3_9CAUD</name>
<dbReference type="EMBL" id="LR798198">
    <property type="protein sequence ID" value="CAB5155995.1"/>
    <property type="molecule type" value="Genomic_DNA"/>
</dbReference>